<keyword evidence="5" id="KW-0408">Iron</keyword>
<dbReference type="SUPFAM" id="SSF102114">
    <property type="entry name" value="Radical SAM enzymes"/>
    <property type="match status" value="1"/>
</dbReference>
<comment type="caution">
    <text evidence="8">The sequence shown here is derived from an EMBL/GenBank/DDBJ whole genome shotgun (WGS) entry which is preliminary data.</text>
</comment>
<dbReference type="GO" id="GO:0043365">
    <property type="term" value="F:[formate-C-acetyltransferase]-activating enzyme activity"/>
    <property type="evidence" value="ECO:0007669"/>
    <property type="project" value="InterPro"/>
</dbReference>
<reference evidence="8" key="1">
    <citation type="submission" date="2022-05" db="EMBL/GenBank/DDBJ databases">
        <title>Comparative genomics of Staphylococcus equorum isolates.</title>
        <authorList>
            <person name="Luelf R.H."/>
        </authorList>
    </citation>
    <scope>NUCLEOTIDE SEQUENCE</scope>
    <source>
        <strain evidence="8">TMW 2.2343</strain>
    </source>
</reference>
<proteinExistence type="inferred from homology"/>
<dbReference type="InterPro" id="IPR007197">
    <property type="entry name" value="rSAM"/>
</dbReference>
<dbReference type="InterPro" id="IPR013785">
    <property type="entry name" value="Aldolase_TIM"/>
</dbReference>
<keyword evidence="2" id="KW-0004">4Fe-4S</keyword>
<organism evidence="8 9">
    <name type="scientific">Staphylococcus equorum</name>
    <dbReference type="NCBI Taxonomy" id="246432"/>
    <lineage>
        <taxon>Bacteria</taxon>
        <taxon>Bacillati</taxon>
        <taxon>Bacillota</taxon>
        <taxon>Bacilli</taxon>
        <taxon>Bacillales</taxon>
        <taxon>Staphylococcaceae</taxon>
        <taxon>Staphylococcus</taxon>
    </lineage>
</organism>
<keyword evidence="3" id="KW-0949">S-adenosyl-L-methionine</keyword>
<comment type="similarity">
    <text evidence="7">Belongs to the organic radical-activating enzymes family.</text>
</comment>
<dbReference type="InterPro" id="IPR034457">
    <property type="entry name" value="Organic_radical-activating"/>
</dbReference>
<dbReference type="EC" id="1.97.1.-" evidence="7"/>
<dbReference type="InterPro" id="IPR058240">
    <property type="entry name" value="rSAM_sf"/>
</dbReference>
<keyword evidence="7" id="KW-0560">Oxidoreductase</keyword>
<dbReference type="GO" id="GO:0004748">
    <property type="term" value="F:ribonucleoside-diphosphate reductase activity, thioredoxin disulfide as acceptor"/>
    <property type="evidence" value="ECO:0007669"/>
    <property type="project" value="TreeGrafter"/>
</dbReference>
<dbReference type="Proteomes" id="UP001152302">
    <property type="component" value="Unassembled WGS sequence"/>
</dbReference>
<evidence type="ECO:0000256" key="1">
    <source>
        <dbReference type="ARBA" id="ARBA00001966"/>
    </source>
</evidence>
<keyword evidence="6" id="KW-0411">Iron-sulfur</keyword>
<dbReference type="SFLD" id="SFLDG01063">
    <property type="entry name" value="activating_enzymes__group_1"/>
    <property type="match status" value="1"/>
</dbReference>
<evidence type="ECO:0000313" key="9">
    <source>
        <dbReference type="Proteomes" id="UP001152302"/>
    </source>
</evidence>
<dbReference type="SFLD" id="SFLDF00299">
    <property type="entry name" value="anaerobic_ribonucleoside-triph"/>
    <property type="match status" value="1"/>
</dbReference>
<dbReference type="PANTHER" id="PTHR30352:SF2">
    <property type="entry name" value="ANAEROBIC RIBONUCLEOSIDE-TRIPHOSPHATE REDUCTASE-ACTIVATING PROTEIN"/>
    <property type="match status" value="1"/>
</dbReference>
<gene>
    <name evidence="8" type="primary">nrdG</name>
    <name evidence="8" type="ORF">M4L21_02195</name>
</gene>
<evidence type="ECO:0000256" key="6">
    <source>
        <dbReference type="ARBA" id="ARBA00023014"/>
    </source>
</evidence>
<evidence type="ECO:0000313" key="8">
    <source>
        <dbReference type="EMBL" id="MDG0858123.1"/>
    </source>
</evidence>
<dbReference type="EMBL" id="JAMBPX010000001">
    <property type="protein sequence ID" value="MDG0858123.1"/>
    <property type="molecule type" value="Genomic_DNA"/>
</dbReference>
<evidence type="ECO:0000256" key="4">
    <source>
        <dbReference type="ARBA" id="ARBA00022723"/>
    </source>
</evidence>
<comment type="function">
    <text evidence="7">Activation of anaerobic ribonucleoside-triphosphate reductase under anaerobic conditions by generation of an organic free radical, using S-adenosylmethionine and reduced flavodoxin as cosubstrates to produce 5'-deoxy-adenosine.</text>
</comment>
<dbReference type="GO" id="GO:0046872">
    <property type="term" value="F:metal ion binding"/>
    <property type="evidence" value="ECO:0007669"/>
    <property type="project" value="UniProtKB-KW"/>
</dbReference>
<name>A0A9X4L7U3_9STAP</name>
<evidence type="ECO:0000256" key="2">
    <source>
        <dbReference type="ARBA" id="ARBA00022485"/>
    </source>
</evidence>
<dbReference type="SFLD" id="SFLDG01066">
    <property type="entry name" value="organic_radical-activating_enz"/>
    <property type="match status" value="1"/>
</dbReference>
<dbReference type="Gene3D" id="3.20.20.70">
    <property type="entry name" value="Aldolase class I"/>
    <property type="match status" value="1"/>
</dbReference>
<dbReference type="NCBIfam" id="TIGR02491">
    <property type="entry name" value="NrdG"/>
    <property type="match status" value="1"/>
</dbReference>
<dbReference type="InterPro" id="IPR012837">
    <property type="entry name" value="NrdG"/>
</dbReference>
<dbReference type="RefSeq" id="WP_277580155.1">
    <property type="nucleotide sequence ID" value="NZ_JAMBPV010000001.1"/>
</dbReference>
<dbReference type="PIRSF" id="PIRSF000368">
    <property type="entry name" value="NrdG"/>
    <property type="match status" value="1"/>
</dbReference>
<dbReference type="SFLD" id="SFLDS00029">
    <property type="entry name" value="Radical_SAM"/>
    <property type="match status" value="1"/>
</dbReference>
<evidence type="ECO:0000256" key="3">
    <source>
        <dbReference type="ARBA" id="ARBA00022691"/>
    </source>
</evidence>
<evidence type="ECO:0000256" key="5">
    <source>
        <dbReference type="ARBA" id="ARBA00023004"/>
    </source>
</evidence>
<keyword evidence="4" id="KW-0479">Metal-binding</keyword>
<sequence length="178" mass="20204">MKTLEITKGQGYIAKIEAQSFVDGEGVRCSMYVSGCPFACENCYNKAAQNFRYGERFNDSILEEIMNYCEPDYISGLSILGGEPFCNVDITLKCAQVLRQRFGDSKSLWVWTGFLYEYLVQDTAERRALLELIDVLVDGPFINHLYQPNLAYKGSLNQRIIDVPTSLSTGKRCEYITN</sequence>
<dbReference type="GO" id="GO:0051539">
    <property type="term" value="F:4 iron, 4 sulfur cluster binding"/>
    <property type="evidence" value="ECO:0007669"/>
    <property type="project" value="UniProtKB-KW"/>
</dbReference>
<accession>A0A9X4L7U3</accession>
<dbReference type="Pfam" id="PF13353">
    <property type="entry name" value="Fer4_12"/>
    <property type="match status" value="1"/>
</dbReference>
<dbReference type="AlphaFoldDB" id="A0A9X4L7U3"/>
<evidence type="ECO:0000256" key="7">
    <source>
        <dbReference type="PIRNR" id="PIRNR000368"/>
    </source>
</evidence>
<protein>
    <recommendedName>
        <fullName evidence="7">Anaerobic ribonucleoside-triphosphate reductase-activating protein</fullName>
        <ecNumber evidence="7">1.97.1.-</ecNumber>
    </recommendedName>
</protein>
<comment type="cofactor">
    <cofactor evidence="1">
        <name>[4Fe-4S] cluster</name>
        <dbReference type="ChEBI" id="CHEBI:49883"/>
    </cofactor>
</comment>
<dbReference type="PANTHER" id="PTHR30352">
    <property type="entry name" value="PYRUVATE FORMATE-LYASE-ACTIVATING ENZYME"/>
    <property type="match status" value="1"/>
</dbReference>